<feature type="compositionally biased region" description="Basic and acidic residues" evidence="2">
    <location>
        <begin position="725"/>
        <end position="739"/>
    </location>
</feature>
<evidence type="ECO:0000256" key="1">
    <source>
        <dbReference type="PROSITE-ProRule" id="PRU00023"/>
    </source>
</evidence>
<feature type="region of interest" description="Disordered" evidence="2">
    <location>
        <begin position="711"/>
        <end position="739"/>
    </location>
</feature>
<comment type="caution">
    <text evidence="4">The sequence shown here is derived from an EMBL/GenBank/DDBJ whole genome shotgun (WGS) entry which is preliminary data.</text>
</comment>
<dbReference type="InterPro" id="IPR002110">
    <property type="entry name" value="Ankyrin_rpt"/>
</dbReference>
<dbReference type="EMBL" id="MLGG01000014">
    <property type="protein sequence ID" value="KAK1457997.1"/>
    <property type="molecule type" value="Genomic_DNA"/>
</dbReference>
<evidence type="ECO:0000256" key="2">
    <source>
        <dbReference type="SAM" id="MobiDB-lite"/>
    </source>
</evidence>
<dbReference type="InterPro" id="IPR036770">
    <property type="entry name" value="Ankyrin_rpt-contain_sf"/>
</dbReference>
<dbReference type="AlphaFoldDB" id="A0AAI9XPL2"/>
<dbReference type="InterPro" id="IPR031348">
    <property type="entry name" value="PigL_N"/>
</dbReference>
<accession>A0AAI9XPL2</accession>
<reference evidence="4 5" key="1">
    <citation type="submission" date="2016-10" db="EMBL/GenBank/DDBJ databases">
        <title>The genome sequence of Colletotrichum fioriniae PJ7.</title>
        <authorList>
            <person name="Baroncelli R."/>
        </authorList>
    </citation>
    <scope>NUCLEOTIDE SEQUENCE [LARGE SCALE GENOMIC DNA]</scope>
    <source>
        <strain evidence="4">Col 31</strain>
    </source>
</reference>
<dbReference type="SUPFAM" id="SSF48403">
    <property type="entry name" value="Ankyrin repeat"/>
    <property type="match status" value="1"/>
</dbReference>
<feature type="repeat" description="ANK" evidence="1">
    <location>
        <begin position="531"/>
        <end position="563"/>
    </location>
</feature>
<gene>
    <name evidence="4" type="ORF">CMEL01_15344</name>
</gene>
<sequence>MDPLSISAGIIAITTVAAQVANLLAGIREDWDSLPGRMHALSNEIQDFNVVLQQVAIAVKERRVSGQDAYGESTLLPLLVRGNNVLVDLKAILERLLATGTKKKEAISRVLMWRREQGTVSSLQEQIKQVKSSLNVLLGASNSQDMMHVRLCLEELSLKISHSKDSVYPEKEAQDDFIQALLNEHHGTMKESLNRSYSQVDERLNKLEALLQAQATDIHTSQVTQVGRLYNASTPPARRRVVRAVSPASAARIQEKSASVGVRLRQNRTTSNVGPSLQLSTLRRVPDSSQCVSYALDGNIQGLKSLFGQGLASPRDVSSTRGYSLLRWALYGQQYETCKFLMSAGADPTYKPIAPSDDCPSDKAGDIILRANISQEVIEILRLIAEGSDFNERQNFARIHKIVLGLCIGDLEEEIRQDPKSLDFPDGTGRTALQWAAARGDERAVVTLLSWGADPNNMDKKLNTPLTLAANQNQSVCVRLLLEAGALPDPELPPSVKFGTPLNCAARNAPDPVLMKTLLDFNAKIEASGVDGVTPLLHVARGNSAAHAMLLLEYGADINATSKAGQTPLTAAIQFNNHSVLKLLLERWFDYNECPRLKGPNLLETVARYADVETILLLTAAEHLRSYPDKTYILDHYKEVIDGRNDSADELSVAFDELLSVLKMEAKAHGSIDELMESGLLNPLDYGIESEEDSSSDLLVFEDAKEMLDISSNSSSPIRTSCPAHDLEESLEEKMGGNC</sequence>
<name>A0AAI9XPL2_9PEZI</name>
<dbReference type="SMART" id="SM00248">
    <property type="entry name" value="ANK"/>
    <property type="match status" value="6"/>
</dbReference>
<protein>
    <submittedName>
        <fullName evidence="4">B-cell lymphoma 3-encoded protein</fullName>
    </submittedName>
</protein>
<feature type="repeat" description="ANK" evidence="1">
    <location>
        <begin position="428"/>
        <end position="460"/>
    </location>
</feature>
<dbReference type="Proteomes" id="UP001239795">
    <property type="component" value="Unassembled WGS sequence"/>
</dbReference>
<evidence type="ECO:0000313" key="4">
    <source>
        <dbReference type="EMBL" id="KAK1457997.1"/>
    </source>
</evidence>
<dbReference type="PANTHER" id="PTHR46224">
    <property type="entry name" value="ANKYRIN REPEAT FAMILY PROTEIN"/>
    <property type="match status" value="1"/>
</dbReference>
<dbReference type="PROSITE" id="PS50088">
    <property type="entry name" value="ANK_REPEAT"/>
    <property type="match status" value="2"/>
</dbReference>
<evidence type="ECO:0000259" key="3">
    <source>
        <dbReference type="Pfam" id="PF17111"/>
    </source>
</evidence>
<keyword evidence="5" id="KW-1185">Reference proteome</keyword>
<feature type="domain" description="Azaphilone pigments biosynthesis cluster protein L N-terminal" evidence="3">
    <location>
        <begin position="1"/>
        <end position="203"/>
    </location>
</feature>
<dbReference type="Gene3D" id="1.25.40.20">
    <property type="entry name" value="Ankyrin repeat-containing domain"/>
    <property type="match status" value="2"/>
</dbReference>
<dbReference type="Pfam" id="PF12796">
    <property type="entry name" value="Ank_2"/>
    <property type="match status" value="2"/>
</dbReference>
<dbReference type="Pfam" id="PF17111">
    <property type="entry name" value="PigL_N"/>
    <property type="match status" value="1"/>
</dbReference>
<keyword evidence="1" id="KW-0040">ANK repeat</keyword>
<dbReference type="PANTHER" id="PTHR46224:SF64">
    <property type="entry name" value="IQ MOTIF AND ANKYRIN REPEAT DOMAIN-CONTAINING PROTEIN 1"/>
    <property type="match status" value="1"/>
</dbReference>
<dbReference type="PROSITE" id="PS50297">
    <property type="entry name" value="ANK_REP_REGION"/>
    <property type="match status" value="2"/>
</dbReference>
<proteinExistence type="predicted"/>
<evidence type="ECO:0000313" key="5">
    <source>
        <dbReference type="Proteomes" id="UP001239795"/>
    </source>
</evidence>
<organism evidence="4 5">
    <name type="scientific">Colletotrichum melonis</name>
    <dbReference type="NCBI Taxonomy" id="1209925"/>
    <lineage>
        <taxon>Eukaryota</taxon>
        <taxon>Fungi</taxon>
        <taxon>Dikarya</taxon>
        <taxon>Ascomycota</taxon>
        <taxon>Pezizomycotina</taxon>
        <taxon>Sordariomycetes</taxon>
        <taxon>Hypocreomycetidae</taxon>
        <taxon>Glomerellales</taxon>
        <taxon>Glomerellaceae</taxon>
        <taxon>Colletotrichum</taxon>
        <taxon>Colletotrichum acutatum species complex</taxon>
    </lineage>
</organism>
<dbReference type="InterPro" id="IPR051616">
    <property type="entry name" value="Cul2-RING_E3_ligase_SR"/>
</dbReference>